<evidence type="ECO:0000259" key="9">
    <source>
        <dbReference type="PROSITE" id="PS50089"/>
    </source>
</evidence>
<feature type="domain" description="RING-type" evidence="9">
    <location>
        <begin position="106"/>
        <end position="146"/>
    </location>
</feature>
<dbReference type="InterPro" id="IPR047153">
    <property type="entry name" value="TRIM45/56/19-like"/>
</dbReference>
<evidence type="ECO:0000256" key="8">
    <source>
        <dbReference type="SAM" id="MobiDB-lite"/>
    </source>
</evidence>
<feature type="domain" description="B box-type" evidence="10">
    <location>
        <begin position="173"/>
        <end position="222"/>
    </location>
</feature>
<evidence type="ECO:0000313" key="11">
    <source>
        <dbReference type="EMBL" id="KAF6214085.1"/>
    </source>
</evidence>
<evidence type="ECO:0000256" key="3">
    <source>
        <dbReference type="ARBA" id="ARBA00022737"/>
    </source>
</evidence>
<evidence type="ECO:0000259" key="10">
    <source>
        <dbReference type="PROSITE" id="PS50119"/>
    </source>
</evidence>
<evidence type="ECO:0000256" key="2">
    <source>
        <dbReference type="ARBA" id="ARBA00022723"/>
    </source>
</evidence>
<feature type="compositionally biased region" description="Low complexity" evidence="8">
    <location>
        <begin position="78"/>
        <end position="95"/>
    </location>
</feature>
<keyword evidence="1" id="KW-0597">Phosphoprotein</keyword>
<reference evidence="11" key="1">
    <citation type="journal article" date="2021" name="Mol. Ecol. Resour.">
        <title>Apolygus lucorum genome provides insights into omnivorousness and mesophyll feeding.</title>
        <authorList>
            <person name="Liu Y."/>
            <person name="Liu H."/>
            <person name="Wang H."/>
            <person name="Huang T."/>
            <person name="Liu B."/>
            <person name="Yang B."/>
            <person name="Yin L."/>
            <person name="Li B."/>
            <person name="Zhang Y."/>
            <person name="Zhang S."/>
            <person name="Jiang F."/>
            <person name="Zhang X."/>
            <person name="Ren Y."/>
            <person name="Wang B."/>
            <person name="Wang S."/>
            <person name="Lu Y."/>
            <person name="Wu K."/>
            <person name="Fan W."/>
            <person name="Wang G."/>
        </authorList>
    </citation>
    <scope>NUCLEOTIDE SEQUENCE</scope>
    <source>
        <strain evidence="11">12Hb</strain>
    </source>
</reference>
<dbReference type="InterPro" id="IPR027370">
    <property type="entry name" value="Znf-RING_euk"/>
</dbReference>
<dbReference type="SUPFAM" id="SSF101898">
    <property type="entry name" value="NHL repeat"/>
    <property type="match status" value="1"/>
</dbReference>
<dbReference type="InterPro" id="IPR011042">
    <property type="entry name" value="6-blade_b-propeller_TolB-like"/>
</dbReference>
<proteinExistence type="predicted"/>
<dbReference type="EMBL" id="WIXP02000003">
    <property type="protein sequence ID" value="KAF6214085.1"/>
    <property type="molecule type" value="Genomic_DNA"/>
</dbReference>
<feature type="region of interest" description="Disordered" evidence="8">
    <location>
        <begin position="47"/>
        <end position="95"/>
    </location>
</feature>
<dbReference type="PANTHER" id="PTHR25462:SF291">
    <property type="entry name" value="E3 UBIQUITIN-PROTEIN LIGASE TRIM45"/>
    <property type="match status" value="1"/>
</dbReference>
<dbReference type="Pfam" id="PF13445">
    <property type="entry name" value="zf-RING_UBOX"/>
    <property type="match status" value="1"/>
</dbReference>
<gene>
    <name evidence="11" type="ORF">GE061_011816</name>
</gene>
<evidence type="ECO:0000256" key="5">
    <source>
        <dbReference type="ARBA" id="ARBA00022833"/>
    </source>
</evidence>
<evidence type="ECO:0000313" key="12">
    <source>
        <dbReference type="Proteomes" id="UP000466442"/>
    </source>
</evidence>
<dbReference type="SUPFAM" id="SSF57850">
    <property type="entry name" value="RING/U-box"/>
    <property type="match status" value="1"/>
</dbReference>
<dbReference type="PROSITE" id="PS50119">
    <property type="entry name" value="ZF_BBOX"/>
    <property type="match status" value="2"/>
</dbReference>
<dbReference type="PANTHER" id="PTHR25462">
    <property type="entry name" value="BONUS, ISOFORM C-RELATED"/>
    <property type="match status" value="1"/>
</dbReference>
<dbReference type="PROSITE" id="PS00518">
    <property type="entry name" value="ZF_RING_1"/>
    <property type="match status" value="1"/>
</dbReference>
<dbReference type="InterPro" id="IPR017907">
    <property type="entry name" value="Znf_RING_CS"/>
</dbReference>
<feature type="domain" description="B box-type" evidence="10">
    <location>
        <begin position="242"/>
        <end position="283"/>
    </location>
</feature>
<dbReference type="InterPro" id="IPR001841">
    <property type="entry name" value="Znf_RING"/>
</dbReference>
<feature type="repeat" description="NHL" evidence="7">
    <location>
        <begin position="651"/>
        <end position="693"/>
    </location>
</feature>
<keyword evidence="12" id="KW-1185">Reference proteome</keyword>
<evidence type="ECO:0000256" key="6">
    <source>
        <dbReference type="PROSITE-ProRule" id="PRU00024"/>
    </source>
</evidence>
<evidence type="ECO:0008006" key="13">
    <source>
        <dbReference type="Google" id="ProtNLM"/>
    </source>
</evidence>
<evidence type="ECO:0000256" key="4">
    <source>
        <dbReference type="ARBA" id="ARBA00022771"/>
    </source>
</evidence>
<keyword evidence="3" id="KW-0677">Repeat</keyword>
<dbReference type="PROSITE" id="PS50089">
    <property type="entry name" value="ZF_RING_2"/>
    <property type="match status" value="1"/>
</dbReference>
<dbReference type="SMART" id="SM00184">
    <property type="entry name" value="RING"/>
    <property type="match status" value="1"/>
</dbReference>
<dbReference type="FunFam" id="2.120.10.30:FF:000107">
    <property type="entry name" value="Uncharacterized protein"/>
    <property type="match status" value="1"/>
</dbReference>
<dbReference type="AlphaFoldDB" id="A0A8S9Y2N4"/>
<dbReference type="Pfam" id="PF00643">
    <property type="entry name" value="zf-B_box"/>
    <property type="match status" value="1"/>
</dbReference>
<sequence>MTSQNTAEIQESRRLRRLTTLVAQFGQRSHVWKKSVDVRWMVEFPPEDSHSRGRINEDNLKTTLPSRHTMEQDSAYDSPRSADLSLSPLSPHSLQSKSTSLCSIACPSCKKTFVDPRVLPCLHTYCYPCLEANSCKGKKVICPECHMDFCLPPNGLEGLIPDYGIVSFIRTLKGHLFCSSCKTTDVVTAVAKCINCDNFLCQNCVNAHNYMYCFEGHKVIEFPKDFLASESDKSCISDPQEEVQLNCLSHPTCQITHFCLPCNEPICASCMMETHHGHRADALDQVGDTLISLMNLSMDENKSRLSELGVSLRSAKRMDSYLKSQYLDITQKINDMYSMFNTMIQKHRAQQLSLLETLYFRAKAVIQNHVNVSQDTLEKSTKVADFHSRLTKYGSTAQILMFKKMLEDKRMGLIKPKAISCNMKFVTEPCDFYQYLFRSFGHVVSEMNPGPEPDFPRDNMFLNSPFYKYDKWSPTCLDDLKFSELGLTDDYLSSPIPRSYSLKSSVTRQVITYTHKFGTYGSLQGQFTEPNGVAINSVGDIIVADTNNNRVQIFDKIGRFKYLFGEGSAVKDAGNLLFPNRVAVMEKTGDIVVTERAPTHQVQIYNQYGQFIRRFGANILQHPRAVAVDPQGRIIVVECKVMKVIIFDQSGEILHKFTCNQTLHFPNGVAVNDRQQIFISDNRIHCVVVYDYQGNLIRTIGQEGVTNYPIGVMLNRKGQVIVADNHNNFNLTVFTQEGQFVAAVESKVKHAQCYDADISNEGSVVLTSKDYRVYIYQTNF</sequence>
<dbReference type="CDD" id="cd14959">
    <property type="entry name" value="NHL_brat_like"/>
    <property type="match status" value="1"/>
</dbReference>
<keyword evidence="4 6" id="KW-0863">Zinc-finger</keyword>
<feature type="compositionally biased region" description="Basic and acidic residues" evidence="8">
    <location>
        <begin position="47"/>
        <end position="60"/>
    </location>
</feature>
<dbReference type="InterPro" id="IPR001258">
    <property type="entry name" value="NHL_repeat"/>
</dbReference>
<dbReference type="Proteomes" id="UP000466442">
    <property type="component" value="Unassembled WGS sequence"/>
</dbReference>
<feature type="repeat" description="NHL" evidence="7">
    <location>
        <begin position="694"/>
        <end position="737"/>
    </location>
</feature>
<dbReference type="InterPro" id="IPR013083">
    <property type="entry name" value="Znf_RING/FYVE/PHD"/>
</dbReference>
<protein>
    <recommendedName>
        <fullName evidence="13">RING-type domain-containing protein</fullName>
    </recommendedName>
</protein>
<dbReference type="GO" id="GO:0061630">
    <property type="term" value="F:ubiquitin protein ligase activity"/>
    <property type="evidence" value="ECO:0007669"/>
    <property type="project" value="TreeGrafter"/>
</dbReference>
<accession>A0A8S9Y2N4</accession>
<dbReference type="OrthoDB" id="342730at2759"/>
<keyword evidence="5" id="KW-0862">Zinc</keyword>
<dbReference type="Gene3D" id="3.30.160.60">
    <property type="entry name" value="Classic Zinc Finger"/>
    <property type="match status" value="1"/>
</dbReference>
<dbReference type="Pfam" id="PF01436">
    <property type="entry name" value="NHL"/>
    <property type="match status" value="1"/>
</dbReference>
<dbReference type="PROSITE" id="PS51125">
    <property type="entry name" value="NHL"/>
    <property type="match status" value="5"/>
</dbReference>
<dbReference type="GO" id="GO:0008270">
    <property type="term" value="F:zinc ion binding"/>
    <property type="evidence" value="ECO:0007669"/>
    <property type="project" value="UniProtKB-KW"/>
</dbReference>
<keyword evidence="2" id="KW-0479">Metal-binding</keyword>
<dbReference type="InterPro" id="IPR000315">
    <property type="entry name" value="Znf_B-box"/>
</dbReference>
<evidence type="ECO:0000256" key="7">
    <source>
        <dbReference type="PROSITE-ProRule" id="PRU00504"/>
    </source>
</evidence>
<feature type="repeat" description="NHL" evidence="7">
    <location>
        <begin position="609"/>
        <end position="650"/>
    </location>
</feature>
<dbReference type="Gene3D" id="3.30.40.10">
    <property type="entry name" value="Zinc/RING finger domain, C3HC4 (zinc finger)"/>
    <property type="match status" value="1"/>
</dbReference>
<dbReference type="Gene3D" id="2.120.10.30">
    <property type="entry name" value="TolB, C-terminal domain"/>
    <property type="match status" value="1"/>
</dbReference>
<organism evidence="11 12">
    <name type="scientific">Apolygus lucorum</name>
    <name type="common">Small green plant bug</name>
    <name type="synonym">Lygocoris lucorum</name>
    <dbReference type="NCBI Taxonomy" id="248454"/>
    <lineage>
        <taxon>Eukaryota</taxon>
        <taxon>Metazoa</taxon>
        <taxon>Ecdysozoa</taxon>
        <taxon>Arthropoda</taxon>
        <taxon>Hexapoda</taxon>
        <taxon>Insecta</taxon>
        <taxon>Pterygota</taxon>
        <taxon>Neoptera</taxon>
        <taxon>Paraneoptera</taxon>
        <taxon>Hemiptera</taxon>
        <taxon>Heteroptera</taxon>
        <taxon>Panheteroptera</taxon>
        <taxon>Cimicomorpha</taxon>
        <taxon>Miridae</taxon>
        <taxon>Mirini</taxon>
        <taxon>Apolygus</taxon>
    </lineage>
</organism>
<feature type="repeat" description="NHL" evidence="7">
    <location>
        <begin position="514"/>
        <end position="557"/>
    </location>
</feature>
<name>A0A8S9Y2N4_APOLU</name>
<evidence type="ECO:0000256" key="1">
    <source>
        <dbReference type="ARBA" id="ARBA00022553"/>
    </source>
</evidence>
<comment type="caution">
    <text evidence="11">The sequence shown here is derived from an EMBL/GenBank/DDBJ whole genome shotgun (WGS) entry which is preliminary data.</text>
</comment>
<feature type="repeat" description="NHL" evidence="7">
    <location>
        <begin position="571"/>
        <end position="608"/>
    </location>
</feature>
<dbReference type="SUPFAM" id="SSF57845">
    <property type="entry name" value="B-box zinc-binding domain"/>
    <property type="match status" value="1"/>
</dbReference>